<comment type="caution">
    <text evidence="6">The sequence shown here is derived from an EMBL/GenBank/DDBJ whole genome shotgun (WGS) entry which is preliminary data.</text>
</comment>
<evidence type="ECO:0000256" key="3">
    <source>
        <dbReference type="ARBA" id="ARBA00022989"/>
    </source>
</evidence>
<keyword evidence="2 5" id="KW-0812">Transmembrane</keyword>
<evidence type="ECO:0000313" key="7">
    <source>
        <dbReference type="Proteomes" id="UP001582793"/>
    </source>
</evidence>
<proteinExistence type="predicted"/>
<dbReference type="GO" id="GO:0004671">
    <property type="term" value="F:protein C-terminal S-isoprenylcysteine carboxyl O-methyltransferase activity"/>
    <property type="evidence" value="ECO:0007669"/>
    <property type="project" value="UniProtKB-EC"/>
</dbReference>
<keyword evidence="4 5" id="KW-0472">Membrane</keyword>
<name>A0ABV5CTB9_9ACTN</name>
<dbReference type="Proteomes" id="UP001582793">
    <property type="component" value="Unassembled WGS sequence"/>
</dbReference>
<evidence type="ECO:0000256" key="4">
    <source>
        <dbReference type="ARBA" id="ARBA00023136"/>
    </source>
</evidence>
<keyword evidence="7" id="KW-1185">Reference proteome</keyword>
<protein>
    <submittedName>
        <fullName evidence="6">Isoprenylcysteine carboxylmethyltransferase family protein</fullName>
        <ecNumber evidence="6">2.1.1.100</ecNumber>
        <ecNumber evidence="6">2.1.1.334</ecNumber>
    </submittedName>
</protein>
<dbReference type="EC" id="2.1.1.334" evidence="6"/>
<accession>A0ABV5CTB9</accession>
<dbReference type="GO" id="GO:0032259">
    <property type="term" value="P:methylation"/>
    <property type="evidence" value="ECO:0007669"/>
    <property type="project" value="UniProtKB-KW"/>
</dbReference>
<feature type="transmembrane region" description="Helical" evidence="5">
    <location>
        <begin position="79"/>
        <end position="98"/>
    </location>
</feature>
<dbReference type="Pfam" id="PF04191">
    <property type="entry name" value="PEMT"/>
    <property type="match status" value="1"/>
</dbReference>
<evidence type="ECO:0000313" key="6">
    <source>
        <dbReference type="EMBL" id="MFB6395066.1"/>
    </source>
</evidence>
<evidence type="ECO:0000256" key="2">
    <source>
        <dbReference type="ARBA" id="ARBA00022692"/>
    </source>
</evidence>
<dbReference type="InterPro" id="IPR007318">
    <property type="entry name" value="Phopholipid_MeTrfase"/>
</dbReference>
<dbReference type="EMBL" id="JBCGDC010000050">
    <property type="protein sequence ID" value="MFB6395066.1"/>
    <property type="molecule type" value="Genomic_DNA"/>
</dbReference>
<dbReference type="EC" id="2.1.1.100" evidence="6"/>
<reference evidence="6 7" key="1">
    <citation type="submission" date="2024-04" db="EMBL/GenBank/DDBJ databases">
        <title>Polymorphospora sp. isolated from Baiyangdian Lake in Xiong'an New Area.</title>
        <authorList>
            <person name="Zhang X."/>
            <person name="Liu J."/>
        </authorList>
    </citation>
    <scope>NUCLEOTIDE SEQUENCE [LARGE SCALE GENOMIC DNA]</scope>
    <source>
        <strain evidence="6 7">2-325</strain>
    </source>
</reference>
<dbReference type="Gene3D" id="1.20.120.1630">
    <property type="match status" value="1"/>
</dbReference>
<evidence type="ECO:0000256" key="1">
    <source>
        <dbReference type="ARBA" id="ARBA00004127"/>
    </source>
</evidence>
<sequence length="213" mass="21820">MASLALALYLLGLVLAFGWRSLAQWRATGDTGLRLDAGPVGSTAWWAKLLFAAALLLGVAGPAAGLAGLPAVGVLDIGWLQAAGLVVAVAGVAATLAAQLPMGASWRVGVDPHERTALVTTGAFALARNPIFTAMAATSAGLAAMVPNPVSLAATAVLITSIQLQVRAVEEPYLLRTHGTDYRRYAAVVGRFWPGVGRLPATSGRRGARSSGR</sequence>
<evidence type="ECO:0000256" key="5">
    <source>
        <dbReference type="SAM" id="Phobius"/>
    </source>
</evidence>
<comment type="subcellular location">
    <subcellularLocation>
        <location evidence="1">Endomembrane system</location>
        <topology evidence="1">Multi-pass membrane protein</topology>
    </subcellularLocation>
</comment>
<dbReference type="PANTHER" id="PTHR12714:SF9">
    <property type="entry name" value="PROTEIN-S-ISOPRENYLCYSTEINE O-METHYLTRANSFERASE"/>
    <property type="match status" value="1"/>
</dbReference>
<organism evidence="6 7">
    <name type="scientific">Polymorphospora lycopeni</name>
    <dbReference type="NCBI Taxonomy" id="3140240"/>
    <lineage>
        <taxon>Bacteria</taxon>
        <taxon>Bacillati</taxon>
        <taxon>Actinomycetota</taxon>
        <taxon>Actinomycetes</taxon>
        <taxon>Micromonosporales</taxon>
        <taxon>Micromonosporaceae</taxon>
        <taxon>Polymorphospora</taxon>
    </lineage>
</organism>
<keyword evidence="3 5" id="KW-1133">Transmembrane helix</keyword>
<keyword evidence="6" id="KW-0808">Transferase</keyword>
<gene>
    <name evidence="6" type="ORF">AAFH96_18435</name>
</gene>
<keyword evidence="6" id="KW-0489">Methyltransferase</keyword>
<dbReference type="PANTHER" id="PTHR12714">
    <property type="entry name" value="PROTEIN-S ISOPRENYLCYSTEINE O-METHYLTRANSFERASE"/>
    <property type="match status" value="1"/>
</dbReference>
<dbReference type="RefSeq" id="WP_375735033.1">
    <property type="nucleotide sequence ID" value="NZ_JBCGDC010000050.1"/>
</dbReference>
<feature type="transmembrane region" description="Helical" evidence="5">
    <location>
        <begin position="47"/>
        <end position="67"/>
    </location>
</feature>